<evidence type="ECO:0000313" key="7">
    <source>
        <dbReference type="EMBL" id="TSD65140.1"/>
    </source>
</evidence>
<evidence type="ECO:0000256" key="5">
    <source>
        <dbReference type="SAM" id="SignalP"/>
    </source>
</evidence>
<dbReference type="Proteomes" id="UP000316988">
    <property type="component" value="Unassembled WGS sequence"/>
</dbReference>
<keyword evidence="4" id="KW-0029">Amino-acid transport</keyword>
<dbReference type="InterPro" id="IPR000709">
    <property type="entry name" value="Leu_Ile_Val-bd"/>
</dbReference>
<dbReference type="CDD" id="cd06333">
    <property type="entry name" value="PBP1_ABC_RPA1789-like"/>
    <property type="match status" value="1"/>
</dbReference>
<dbReference type="PANTHER" id="PTHR30483:SF38">
    <property type="entry name" value="BLR7848 PROTEIN"/>
    <property type="match status" value="1"/>
</dbReference>
<dbReference type="Gene3D" id="3.40.50.2300">
    <property type="match status" value="2"/>
</dbReference>
<reference evidence="7 8" key="1">
    <citation type="submission" date="2019-07" db="EMBL/GenBank/DDBJ databases">
        <authorList>
            <person name="Zhao L.H."/>
        </authorList>
    </citation>
    <scope>NUCLEOTIDE SEQUENCE [LARGE SCALE GENOMIC DNA]</scope>
    <source>
        <strain evidence="7 8">Co35</strain>
    </source>
</reference>
<name>A0A554SFM3_9ACTN</name>
<keyword evidence="8" id="KW-1185">Reference proteome</keyword>
<evidence type="ECO:0000256" key="4">
    <source>
        <dbReference type="ARBA" id="ARBA00022970"/>
    </source>
</evidence>
<gene>
    <name evidence="7" type="ORF">FNM00_05385</name>
</gene>
<proteinExistence type="inferred from homology"/>
<dbReference type="RefSeq" id="WP_143912206.1">
    <property type="nucleotide sequence ID" value="NZ_VLNT01000003.1"/>
</dbReference>
<evidence type="ECO:0000256" key="1">
    <source>
        <dbReference type="ARBA" id="ARBA00010062"/>
    </source>
</evidence>
<feature type="domain" description="Leucine-binding protein" evidence="6">
    <location>
        <begin position="39"/>
        <end position="386"/>
    </location>
</feature>
<accession>A0A554SFM3</accession>
<sequence>MRSRISRGTVAAGAGLVSCALVLSACGSSGSSGGSEDDTVRVGLLLSLSGPAADFGTSERNGATVVLDKLNADGGVDGRTIEYVIADDKSDPTEATKQFRKLVTEEEVSVVIGPTVSASTLAIGPLAQSSEVPLLALNGTIAVTSKDNDFYPWIFRGAPSDLITAEKMFDQVVSEGHRRIAIYAEETGYGDDVLKYLESLADEAKEEGVEIVVTTRSAADATDLSAQATKIRQADPDVVLVLANPPALGAALVRAIRQGSDVPVWGPMGLAQNTFLEAAGPAGEGLHAMALANWDNPSDSEAELAELLEAEGFEPASFEVAGSNGAQAIEAALKKIGDGEVTGSSMRDALETICDVPTYSYGDGLCYSKDNHDGFGTDAVRMVVVENGAFVDYRP</sequence>
<protein>
    <submittedName>
        <fullName evidence="7">ABC transporter substrate-binding protein</fullName>
    </submittedName>
</protein>
<dbReference type="AlphaFoldDB" id="A0A554SFM3"/>
<dbReference type="InterPro" id="IPR028081">
    <property type="entry name" value="Leu-bd"/>
</dbReference>
<dbReference type="InterPro" id="IPR028082">
    <property type="entry name" value="Peripla_BP_I"/>
</dbReference>
<evidence type="ECO:0000256" key="3">
    <source>
        <dbReference type="ARBA" id="ARBA00022729"/>
    </source>
</evidence>
<comment type="caution">
    <text evidence="7">The sequence shown here is derived from an EMBL/GenBank/DDBJ whole genome shotgun (WGS) entry which is preliminary data.</text>
</comment>
<dbReference type="InterPro" id="IPR051010">
    <property type="entry name" value="BCAA_transport"/>
</dbReference>
<dbReference type="Pfam" id="PF13458">
    <property type="entry name" value="Peripla_BP_6"/>
    <property type="match status" value="1"/>
</dbReference>
<dbReference type="EMBL" id="VLNT01000003">
    <property type="protein sequence ID" value="TSD65140.1"/>
    <property type="molecule type" value="Genomic_DNA"/>
</dbReference>
<evidence type="ECO:0000256" key="2">
    <source>
        <dbReference type="ARBA" id="ARBA00022448"/>
    </source>
</evidence>
<evidence type="ECO:0000259" key="6">
    <source>
        <dbReference type="Pfam" id="PF13458"/>
    </source>
</evidence>
<organism evidence="7 8">
    <name type="scientific">Aeromicrobium piscarium</name>
    <dbReference type="NCBI Taxonomy" id="2590901"/>
    <lineage>
        <taxon>Bacteria</taxon>
        <taxon>Bacillati</taxon>
        <taxon>Actinomycetota</taxon>
        <taxon>Actinomycetes</taxon>
        <taxon>Propionibacteriales</taxon>
        <taxon>Nocardioidaceae</taxon>
        <taxon>Aeromicrobium</taxon>
    </lineage>
</organism>
<evidence type="ECO:0000313" key="8">
    <source>
        <dbReference type="Proteomes" id="UP000316988"/>
    </source>
</evidence>
<feature type="signal peptide" evidence="5">
    <location>
        <begin position="1"/>
        <end position="25"/>
    </location>
</feature>
<keyword evidence="3 5" id="KW-0732">Signal</keyword>
<dbReference type="SUPFAM" id="SSF53822">
    <property type="entry name" value="Periplasmic binding protein-like I"/>
    <property type="match status" value="1"/>
</dbReference>
<feature type="chain" id="PRO_5038862969" evidence="5">
    <location>
        <begin position="26"/>
        <end position="395"/>
    </location>
</feature>
<dbReference type="PRINTS" id="PR00337">
    <property type="entry name" value="LEUILEVALBP"/>
</dbReference>
<dbReference type="PROSITE" id="PS51257">
    <property type="entry name" value="PROKAR_LIPOPROTEIN"/>
    <property type="match status" value="1"/>
</dbReference>
<comment type="similarity">
    <text evidence="1">Belongs to the leucine-binding protein family.</text>
</comment>
<keyword evidence="2" id="KW-0813">Transport</keyword>
<dbReference type="PANTHER" id="PTHR30483">
    <property type="entry name" value="LEUCINE-SPECIFIC-BINDING PROTEIN"/>
    <property type="match status" value="1"/>
</dbReference>
<dbReference type="OrthoDB" id="7337537at2"/>
<dbReference type="GO" id="GO:0006865">
    <property type="term" value="P:amino acid transport"/>
    <property type="evidence" value="ECO:0007669"/>
    <property type="project" value="UniProtKB-KW"/>
</dbReference>